<dbReference type="EMBL" id="KY487844">
    <property type="protein sequence ID" value="AUM61758.1"/>
    <property type="molecule type" value="Genomic_DNA"/>
</dbReference>
<name>A0A2K9LSA4_9VIRU</name>
<feature type="compositionally biased region" description="Basic residues" evidence="1">
    <location>
        <begin position="1"/>
        <end position="24"/>
    </location>
</feature>
<gene>
    <name evidence="2" type="primary">Cap</name>
</gene>
<feature type="region of interest" description="Disordered" evidence="1">
    <location>
        <begin position="1"/>
        <end position="32"/>
    </location>
</feature>
<sequence length="231" mass="25660">MAHRKYAAPKRRRTAFAKRRRAPRRAGGPNTTVARTKFGIGDQLFCKLKYWDHHRYSITGPDVAGNARSFQSSLRDPDLSGTGTQPQFYDQLMAMYNKYQVLAMKVRMTVANASAIPALIGSGFSDTIVTPVAVGDMAFYKYMRVKQVPGVGGPVTRITHYITAKKINGQAAVTQMDNEDGTDSTDPSDRFYFYVNVAPANLTGSDTVNVDVNTEITYYARFFEQKVATLS</sequence>
<protein>
    <submittedName>
        <fullName evidence="2">Capsid</fullName>
    </submittedName>
</protein>
<accession>A0A2K9LSA4</accession>
<proteinExistence type="predicted"/>
<organism evidence="2">
    <name type="scientific">uncultured virus</name>
    <dbReference type="NCBI Taxonomy" id="340016"/>
    <lineage>
        <taxon>Viruses</taxon>
        <taxon>environmental samples</taxon>
    </lineage>
</organism>
<evidence type="ECO:0000256" key="1">
    <source>
        <dbReference type="SAM" id="MobiDB-lite"/>
    </source>
</evidence>
<reference evidence="2" key="1">
    <citation type="submission" date="2017-01" db="EMBL/GenBank/DDBJ databases">
        <title>High-throughput sequencing uncovers low homogeneity in the biogeography of single-stranded DNA viruses.</title>
        <authorList>
            <person name="Pearson V.M."/>
            <person name="Rokyta D.R."/>
        </authorList>
    </citation>
    <scope>NUCLEOTIDE SEQUENCE</scope>
</reference>
<evidence type="ECO:0000313" key="2">
    <source>
        <dbReference type="EMBL" id="AUM61758.1"/>
    </source>
</evidence>